<keyword evidence="2" id="KW-1185">Reference proteome</keyword>
<dbReference type="GeneID" id="43588565"/>
<dbReference type="RefSeq" id="XP_031861295.2">
    <property type="nucleotide sequence ID" value="XM_032004430.2"/>
</dbReference>
<dbReference type="Gene3D" id="3.50.50.60">
    <property type="entry name" value="FAD/NAD(P)-binding domain"/>
    <property type="match status" value="2"/>
</dbReference>
<reference evidence="1" key="1">
    <citation type="submission" date="2017-08" db="EMBL/GenBank/DDBJ databases">
        <authorList>
            <person name="Cuomo C."/>
            <person name="Billmyre B."/>
            <person name="Heitman J."/>
        </authorList>
    </citation>
    <scope>NUCLEOTIDE SEQUENCE</scope>
    <source>
        <strain evidence="1">CBS 12478</strain>
    </source>
</reference>
<dbReference type="SUPFAM" id="SSF51905">
    <property type="entry name" value="FAD/NAD(P)-binding domain"/>
    <property type="match status" value="1"/>
</dbReference>
<protein>
    <recommendedName>
        <fullName evidence="3">FAD/NAD(P)-binding domain-containing protein</fullName>
    </recommendedName>
</protein>
<evidence type="ECO:0000313" key="2">
    <source>
        <dbReference type="Proteomes" id="UP000322225"/>
    </source>
</evidence>
<name>A0AAJ8LIY7_9TREE</name>
<evidence type="ECO:0008006" key="3">
    <source>
        <dbReference type="Google" id="ProtNLM"/>
    </source>
</evidence>
<dbReference type="InterPro" id="IPR036188">
    <property type="entry name" value="FAD/NAD-bd_sf"/>
</dbReference>
<gene>
    <name evidence="1" type="ORF">CI109_102414</name>
</gene>
<dbReference type="AlphaFoldDB" id="A0AAJ8LIY7"/>
<evidence type="ECO:0000313" key="1">
    <source>
        <dbReference type="EMBL" id="WWD17969.1"/>
    </source>
</evidence>
<dbReference type="KEGG" id="ksn:43588565"/>
<reference evidence="1" key="2">
    <citation type="submission" date="2024-01" db="EMBL/GenBank/DDBJ databases">
        <title>Comparative genomics of Cryptococcus and Kwoniella reveals pathogenesis evolution and contrasting modes of karyotype evolution via chromosome fusion or intercentromeric recombination.</title>
        <authorList>
            <person name="Coelho M.A."/>
            <person name="David-Palma M."/>
            <person name="Shea T."/>
            <person name="Bowers K."/>
            <person name="McGinley-Smith S."/>
            <person name="Mohammad A.W."/>
            <person name="Gnirke A."/>
            <person name="Yurkov A.M."/>
            <person name="Nowrousian M."/>
            <person name="Sun S."/>
            <person name="Cuomo C.A."/>
            <person name="Heitman J."/>
        </authorList>
    </citation>
    <scope>NUCLEOTIDE SEQUENCE</scope>
    <source>
        <strain evidence="1">CBS 12478</strain>
    </source>
</reference>
<dbReference type="EMBL" id="CP144054">
    <property type="protein sequence ID" value="WWD17969.1"/>
    <property type="molecule type" value="Genomic_DNA"/>
</dbReference>
<dbReference type="Proteomes" id="UP000322225">
    <property type="component" value="Chromosome 4"/>
</dbReference>
<organism evidence="1 2">
    <name type="scientific">Kwoniella shandongensis</name>
    <dbReference type="NCBI Taxonomy" id="1734106"/>
    <lineage>
        <taxon>Eukaryota</taxon>
        <taxon>Fungi</taxon>
        <taxon>Dikarya</taxon>
        <taxon>Basidiomycota</taxon>
        <taxon>Agaricomycotina</taxon>
        <taxon>Tremellomycetes</taxon>
        <taxon>Tremellales</taxon>
        <taxon>Cryptococcaceae</taxon>
        <taxon>Kwoniella</taxon>
    </lineage>
</organism>
<sequence length="303" mass="33008">MGSEGANPAVWRQTVRDQLVEFYGDTTKYKKGRIVSLRQIEVDGVNRGVFEAKDEEGGVVRARKVILATGVKDHLPQIPGVAEQWGHRIIHCVYCHGTETAKKPVAFLYDKPNAALNSMIVEKMLYFWPGLENDPRYVLTNGVDLDTEEGRKAAGLEKYYSVMVKKGFRFITSPITSVKENKSTSSLEINFASHPTIAVDAMLVMPERITPSEHAASFLTEDLLKAPLGPMGSIPPPPPGQQGSGSFLVRMGDDPKTTVKGLFWAGNSGSPMANVTFSNAQGQVAAVTAADELGQEDLLDSQQ</sequence>
<proteinExistence type="predicted"/>
<accession>A0AAJ8LIY7</accession>